<organism evidence="12">
    <name type="scientific">Buchnera aphidicola</name>
    <name type="common">Anoecia corni</name>
    <dbReference type="NCBI Taxonomy" id="2994477"/>
    <lineage>
        <taxon>Bacteria</taxon>
        <taxon>Pseudomonadati</taxon>
        <taxon>Pseudomonadota</taxon>
        <taxon>Gammaproteobacteria</taxon>
        <taxon>Enterobacterales</taxon>
        <taxon>Erwiniaceae</taxon>
        <taxon>Buchnera</taxon>
    </lineage>
</organism>
<dbReference type="PANTHER" id="PTHR43090">
    <property type="entry name" value="1-(5-PHOSPHORIBOSYL)-5-[(5-PHOSPHORIBOSYLAMINO)METHYLIDENEAMINO] IMIDAZOLE-4-CARBOXAMIDE ISOMERASE"/>
    <property type="match status" value="1"/>
</dbReference>
<evidence type="ECO:0000256" key="8">
    <source>
        <dbReference type="ARBA" id="ARBA00023235"/>
    </source>
</evidence>
<keyword evidence="6 9" id="KW-0028">Amino-acid biosynthesis</keyword>
<comment type="subcellular location">
    <subcellularLocation>
        <location evidence="2 9 11">Cytoplasm</location>
    </subcellularLocation>
</comment>
<dbReference type="InterPro" id="IPR006062">
    <property type="entry name" value="His_biosynth"/>
</dbReference>
<keyword evidence="8 9" id="KW-0413">Isomerase</keyword>
<keyword evidence="5 9" id="KW-0963">Cytoplasm</keyword>
<dbReference type="GO" id="GO:0000162">
    <property type="term" value="P:L-tryptophan biosynthetic process"/>
    <property type="evidence" value="ECO:0007669"/>
    <property type="project" value="TreeGrafter"/>
</dbReference>
<dbReference type="CDD" id="cd04732">
    <property type="entry name" value="HisA"/>
    <property type="match status" value="1"/>
</dbReference>
<protein>
    <recommendedName>
        <fullName evidence="9 11">1-(5-phosphoribosyl)-5-[(5-phosphoribosylamino)methylideneamino] imidazole-4-carboxamide isomerase</fullName>
        <ecNumber evidence="9 11">5.3.1.16</ecNumber>
    </recommendedName>
    <alternativeName>
        <fullName evidence="9">Phosphoribosylformimino-5-aminoimidazole carboxamide ribotide isomerase</fullName>
    </alternativeName>
</protein>
<evidence type="ECO:0000256" key="4">
    <source>
        <dbReference type="ARBA" id="ARBA00009667"/>
    </source>
</evidence>
<reference evidence="12" key="1">
    <citation type="submission" date="2024-06" db="EMBL/GenBank/DDBJ databases">
        <authorList>
            <person name="Manzano-Marin A."/>
            <person name="Manzano-Marin A."/>
            <person name="Alejandro Manzano Marin A."/>
        </authorList>
    </citation>
    <scope>NUCLEOTIDE SEQUENCE</scope>
    <source>
        <strain evidence="12">Ancorni-2928</strain>
    </source>
</reference>
<dbReference type="AlphaFoldDB" id="A0AAT9IG73"/>
<evidence type="ECO:0000256" key="11">
    <source>
        <dbReference type="RuleBase" id="RU003658"/>
    </source>
</evidence>
<feature type="active site" description="Proton donor" evidence="9">
    <location>
        <position position="129"/>
    </location>
</feature>
<dbReference type="PANTHER" id="PTHR43090:SF2">
    <property type="entry name" value="1-(5-PHOSPHORIBOSYL)-5-[(5-PHOSPHORIBOSYLAMINO)METHYLIDENEAMINO] IMIDAZOLE-4-CARBOXAMIDE ISOMERASE"/>
    <property type="match status" value="1"/>
</dbReference>
<dbReference type="Gene3D" id="3.20.20.70">
    <property type="entry name" value="Aldolase class I"/>
    <property type="match status" value="1"/>
</dbReference>
<dbReference type="GO" id="GO:0000105">
    <property type="term" value="P:L-histidine biosynthetic process"/>
    <property type="evidence" value="ECO:0007669"/>
    <property type="project" value="UniProtKB-UniRule"/>
</dbReference>
<accession>A0AAT9IG73</accession>
<evidence type="ECO:0000256" key="7">
    <source>
        <dbReference type="ARBA" id="ARBA00023102"/>
    </source>
</evidence>
<dbReference type="EMBL" id="OZ060371">
    <property type="protein sequence ID" value="CAL4042331.1"/>
    <property type="molecule type" value="Genomic_DNA"/>
</dbReference>
<dbReference type="FunFam" id="3.20.20.70:FF:000009">
    <property type="entry name" value="1-(5-phosphoribosyl)-5-[(5-phosphoribosylamino)methylideneamino] imidazole-4-carboxamide isomerase"/>
    <property type="match status" value="1"/>
</dbReference>
<dbReference type="InterPro" id="IPR044524">
    <property type="entry name" value="Isoase_HisA-like"/>
</dbReference>
<dbReference type="GO" id="GO:0005737">
    <property type="term" value="C:cytoplasm"/>
    <property type="evidence" value="ECO:0007669"/>
    <property type="project" value="UniProtKB-SubCell"/>
</dbReference>
<dbReference type="NCBIfam" id="TIGR00007">
    <property type="entry name" value="1-(5-phosphoribosyl)-5-[(5-phosphoribosylamino)methylideneamino]imidazole-4-carboxamide isomerase"/>
    <property type="match status" value="1"/>
</dbReference>
<evidence type="ECO:0000313" key="12">
    <source>
        <dbReference type="EMBL" id="CAL4042331.1"/>
    </source>
</evidence>
<name>A0AAT9IG73_9GAMM</name>
<dbReference type="InterPro" id="IPR011060">
    <property type="entry name" value="RibuloseP-bd_barrel"/>
</dbReference>
<dbReference type="InterPro" id="IPR023016">
    <property type="entry name" value="HisA/PriA"/>
</dbReference>
<dbReference type="HAMAP" id="MF_01014">
    <property type="entry name" value="HisA"/>
    <property type="match status" value="1"/>
</dbReference>
<feature type="active site" description="Proton acceptor" evidence="9">
    <location>
        <position position="7"/>
    </location>
</feature>
<sequence length="241" mass="27376">MIIPAIDLINNKVVRLFQGNYKKKKIYNLSAQDIIHSYDTKNVSIIHIVDLDAANNPNKRQTKHIKTLLNDLVTPVQIGGGIRNKKNIEELLSIGAKRIVIGSSAITHPEKFQNWIKEYGSETIVLALDIMINHEKKKVIRINGWKDKTNCVLEEVIQQFKKFGLKHVLCTDISKDGTLTEPNFKLYEEITKKFKTIHFQSSGGISKISDIIRLKKTNIKGIIIGRSLLEKKFTLSEAITC</sequence>
<comment type="similarity">
    <text evidence="4 9 10">Belongs to the HisA/HisF family.</text>
</comment>
<dbReference type="SUPFAM" id="SSF51366">
    <property type="entry name" value="Ribulose-phoshate binding barrel"/>
    <property type="match status" value="1"/>
</dbReference>
<dbReference type="EC" id="5.3.1.16" evidence="9 11"/>
<gene>
    <name evidence="9 12" type="primary">hisA</name>
    <name evidence="12" type="ORF">BUANCORI2928_088</name>
</gene>
<comment type="pathway">
    <text evidence="3 9 11">Amino-acid biosynthesis; L-histidine biosynthesis; L-histidine from 5-phospho-alpha-D-ribose 1-diphosphate: step 4/9.</text>
</comment>
<dbReference type="Pfam" id="PF00977">
    <property type="entry name" value="His_biosynth"/>
    <property type="match status" value="1"/>
</dbReference>
<proteinExistence type="inferred from homology"/>
<evidence type="ECO:0000256" key="10">
    <source>
        <dbReference type="RuleBase" id="RU003657"/>
    </source>
</evidence>
<evidence type="ECO:0000256" key="2">
    <source>
        <dbReference type="ARBA" id="ARBA00004496"/>
    </source>
</evidence>
<dbReference type="GO" id="GO:0003949">
    <property type="term" value="F:1-(5-phosphoribosyl)-5-[(5-phosphoribosylamino)methylideneamino]imidazole-4-carboxamide isomerase activity"/>
    <property type="evidence" value="ECO:0007669"/>
    <property type="project" value="UniProtKB-UniRule"/>
</dbReference>
<dbReference type="InterPro" id="IPR013785">
    <property type="entry name" value="Aldolase_TIM"/>
</dbReference>
<evidence type="ECO:0000256" key="6">
    <source>
        <dbReference type="ARBA" id="ARBA00022605"/>
    </source>
</evidence>
<comment type="catalytic activity">
    <reaction evidence="1 9 11">
        <text>1-(5-phospho-beta-D-ribosyl)-5-[(5-phospho-beta-D-ribosylamino)methylideneamino]imidazole-4-carboxamide = 5-[(5-phospho-1-deoxy-D-ribulos-1-ylimino)methylamino]-1-(5-phospho-beta-D-ribosyl)imidazole-4-carboxamide</text>
        <dbReference type="Rhea" id="RHEA:15469"/>
        <dbReference type="ChEBI" id="CHEBI:58435"/>
        <dbReference type="ChEBI" id="CHEBI:58525"/>
        <dbReference type="EC" id="5.3.1.16"/>
    </reaction>
</comment>
<evidence type="ECO:0000256" key="9">
    <source>
        <dbReference type="HAMAP-Rule" id="MF_01014"/>
    </source>
</evidence>
<keyword evidence="7 9" id="KW-0368">Histidine biosynthesis</keyword>
<dbReference type="InterPro" id="IPR006063">
    <property type="entry name" value="HisA_bact_arch"/>
</dbReference>
<evidence type="ECO:0000256" key="3">
    <source>
        <dbReference type="ARBA" id="ARBA00005133"/>
    </source>
</evidence>
<evidence type="ECO:0000256" key="1">
    <source>
        <dbReference type="ARBA" id="ARBA00000901"/>
    </source>
</evidence>
<evidence type="ECO:0000256" key="5">
    <source>
        <dbReference type="ARBA" id="ARBA00022490"/>
    </source>
</evidence>